<keyword evidence="2" id="KW-0812">Transmembrane</keyword>
<keyword evidence="2" id="KW-1133">Transmembrane helix</keyword>
<dbReference type="GeneID" id="20524783"/>
<dbReference type="Proteomes" id="UP000030693">
    <property type="component" value="Unassembled WGS sequence"/>
</dbReference>
<gene>
    <name evidence="3" type="ORF">H696_00058</name>
</gene>
<name>A0A058ZDK1_FONAL</name>
<proteinExistence type="predicted"/>
<feature type="transmembrane region" description="Helical" evidence="2">
    <location>
        <begin position="308"/>
        <end position="330"/>
    </location>
</feature>
<dbReference type="AlphaFoldDB" id="A0A058ZDK1"/>
<evidence type="ECO:0000313" key="3">
    <source>
        <dbReference type="EMBL" id="KCV72465.1"/>
    </source>
</evidence>
<evidence type="ECO:0000313" key="4">
    <source>
        <dbReference type="Proteomes" id="UP000030693"/>
    </source>
</evidence>
<dbReference type="RefSeq" id="XP_009492166.1">
    <property type="nucleotide sequence ID" value="XM_009493891.1"/>
</dbReference>
<feature type="region of interest" description="Disordered" evidence="1">
    <location>
        <begin position="1"/>
        <end position="22"/>
    </location>
</feature>
<keyword evidence="2" id="KW-0472">Membrane</keyword>
<feature type="transmembrane region" description="Helical" evidence="2">
    <location>
        <begin position="64"/>
        <end position="85"/>
    </location>
</feature>
<reference evidence="3" key="1">
    <citation type="submission" date="2013-04" db="EMBL/GenBank/DDBJ databases">
        <title>The Genome Sequence of Fonticula alba ATCC 38817.</title>
        <authorList>
            <consortium name="The Broad Institute Genomics Platform"/>
            <person name="Russ C."/>
            <person name="Cuomo C."/>
            <person name="Burger G."/>
            <person name="Gray M.W."/>
            <person name="Holland P.W.H."/>
            <person name="King N."/>
            <person name="Lang F.B.F."/>
            <person name="Roger A.J."/>
            <person name="Ruiz-Trillo I."/>
            <person name="Brown M."/>
            <person name="Walker B."/>
            <person name="Young S."/>
            <person name="Zeng Q."/>
            <person name="Gargeya S."/>
            <person name="Fitzgerald M."/>
            <person name="Haas B."/>
            <person name="Abouelleil A."/>
            <person name="Allen A.W."/>
            <person name="Alvarado L."/>
            <person name="Arachchi H.M."/>
            <person name="Berlin A.M."/>
            <person name="Chapman S.B."/>
            <person name="Gainer-Dewar J."/>
            <person name="Goldberg J."/>
            <person name="Griggs A."/>
            <person name="Gujja S."/>
            <person name="Hansen M."/>
            <person name="Howarth C."/>
            <person name="Imamovic A."/>
            <person name="Ireland A."/>
            <person name="Larimer J."/>
            <person name="McCowan C."/>
            <person name="Murphy C."/>
            <person name="Pearson M."/>
            <person name="Poon T.W."/>
            <person name="Priest M."/>
            <person name="Roberts A."/>
            <person name="Saif S."/>
            <person name="Shea T."/>
            <person name="Sisk P."/>
            <person name="Sykes S."/>
            <person name="Wortman J."/>
            <person name="Nusbaum C."/>
            <person name="Birren B."/>
        </authorList>
    </citation>
    <scope>NUCLEOTIDE SEQUENCE [LARGE SCALE GENOMIC DNA]</scope>
    <source>
        <strain evidence="3">ATCC 38817</strain>
    </source>
</reference>
<dbReference type="EMBL" id="KB932201">
    <property type="protein sequence ID" value="KCV72465.1"/>
    <property type="molecule type" value="Genomic_DNA"/>
</dbReference>
<evidence type="ECO:0000256" key="1">
    <source>
        <dbReference type="SAM" id="MobiDB-lite"/>
    </source>
</evidence>
<feature type="compositionally biased region" description="Low complexity" evidence="1">
    <location>
        <begin position="7"/>
        <end position="16"/>
    </location>
</feature>
<keyword evidence="4" id="KW-1185">Reference proteome</keyword>
<sequence>MISGERSSSFSSSSSSGVHIHRHRGGAESCNATREDWRQFFSYFICCLRWNKKSDYFHQQPQRWASIVWGLLILFSCMSLLIMVVPVETKIQGDIVPGAASPVVTSGFFFRSILPVHPIDVNPLSEIYSFPEIQPSVSRRGQELATKTTFPEPNHFHAMFVQLEVGAEVTVIVDHNPVAASCKLTLLVFDSESRFMQWVDSDVWGQIHRLPVADLSGILKMNPAQKSTTYVFVLYGDYSTDLPSCYVTTPARLQISVDTPMPHLGTSSRVPVYQPVALGSGDTSVIYALPTPQLAFHPVQMALERRGWALALALVPISCSLAVAAVLLLFGCFGEMVISWPRSLARP</sequence>
<evidence type="ECO:0000256" key="2">
    <source>
        <dbReference type="SAM" id="Phobius"/>
    </source>
</evidence>
<organism evidence="3">
    <name type="scientific">Fonticula alba</name>
    <name type="common">Slime mold</name>
    <dbReference type="NCBI Taxonomy" id="691883"/>
    <lineage>
        <taxon>Eukaryota</taxon>
        <taxon>Rotosphaerida</taxon>
        <taxon>Fonticulaceae</taxon>
        <taxon>Fonticula</taxon>
    </lineage>
</organism>
<protein>
    <recommendedName>
        <fullName evidence="5">Transmembrane protein</fullName>
    </recommendedName>
</protein>
<evidence type="ECO:0008006" key="5">
    <source>
        <dbReference type="Google" id="ProtNLM"/>
    </source>
</evidence>
<accession>A0A058ZDK1</accession>